<sequence>MKTNDELQKDVMEELKWSPQLRSVYTQIGVSAKDGVITLSGIVDSYSKKIAAEKAAQNVHGVKVVASDVEVKIGGLGVKTDTEIAEAVKNALRWNSAVNDDKIEVKVDKGWVYLSGEVEWAYQKVSAQESVEDLLGVKGVTNTINLKKTNIDAKEIKNKIAQAFVRSASVDSASIKLDIAGSRVTLHGTVRSWAEKKEAERVAWSSPGVLAVDNKIEIDTEVFA</sequence>
<evidence type="ECO:0000313" key="4">
    <source>
        <dbReference type="Proteomes" id="UP000288227"/>
    </source>
</evidence>
<keyword evidence="4" id="KW-1185">Reference proteome</keyword>
<proteinExistence type="predicted"/>
<dbReference type="PANTHER" id="PTHR34606:SF4">
    <property type="entry name" value="OUTER MEMBRANE LIPOPROTEIN DOLP"/>
    <property type="match status" value="1"/>
</dbReference>
<dbReference type="Pfam" id="PF04972">
    <property type="entry name" value="BON"/>
    <property type="match status" value="3"/>
</dbReference>
<dbReference type="Proteomes" id="UP000288227">
    <property type="component" value="Unassembled WGS sequence"/>
</dbReference>
<comment type="caution">
    <text evidence="3">The sequence shown here is derived from an EMBL/GenBank/DDBJ whole genome shotgun (WGS) entry which is preliminary data.</text>
</comment>
<dbReference type="EMBL" id="BHXQ01000001">
    <property type="protein sequence ID" value="GCC50384.1"/>
    <property type="molecule type" value="Genomic_DNA"/>
</dbReference>
<dbReference type="InterPro" id="IPR051686">
    <property type="entry name" value="Lipoprotein_DolP"/>
</dbReference>
<feature type="domain" description="BON" evidence="2">
    <location>
        <begin position="80"/>
        <end position="148"/>
    </location>
</feature>
<feature type="domain" description="BON" evidence="2">
    <location>
        <begin position="152"/>
        <end position="220"/>
    </location>
</feature>
<evidence type="ECO:0000256" key="1">
    <source>
        <dbReference type="ARBA" id="ARBA00022729"/>
    </source>
</evidence>
<protein>
    <submittedName>
        <fullName evidence="3">BON domain-containing protein</fullName>
    </submittedName>
</protein>
<feature type="domain" description="BON" evidence="2">
    <location>
        <begin position="3"/>
        <end position="73"/>
    </location>
</feature>
<dbReference type="RefSeq" id="WP_127121025.1">
    <property type="nucleotide sequence ID" value="NZ_BHXQ01000001.1"/>
</dbReference>
<organism evidence="3 4">
    <name type="scientific">Chryseotalea sanaruensis</name>
    <dbReference type="NCBI Taxonomy" id="2482724"/>
    <lineage>
        <taxon>Bacteria</taxon>
        <taxon>Pseudomonadati</taxon>
        <taxon>Bacteroidota</taxon>
        <taxon>Cytophagia</taxon>
        <taxon>Cytophagales</taxon>
        <taxon>Chryseotaleaceae</taxon>
        <taxon>Chryseotalea</taxon>
    </lineage>
</organism>
<dbReference type="AlphaFoldDB" id="A0A401U600"/>
<dbReference type="SMART" id="SM00749">
    <property type="entry name" value="BON"/>
    <property type="match status" value="3"/>
</dbReference>
<accession>A0A401U600</accession>
<keyword evidence="1" id="KW-0732">Signal</keyword>
<evidence type="ECO:0000313" key="3">
    <source>
        <dbReference type="EMBL" id="GCC50384.1"/>
    </source>
</evidence>
<dbReference type="PROSITE" id="PS50914">
    <property type="entry name" value="BON"/>
    <property type="match status" value="3"/>
</dbReference>
<dbReference type="InterPro" id="IPR014004">
    <property type="entry name" value="Transpt-assoc_nodulatn_dom_bac"/>
</dbReference>
<name>A0A401U600_9BACT</name>
<gene>
    <name evidence="3" type="ORF">SanaruYs_05990</name>
</gene>
<dbReference type="InterPro" id="IPR007055">
    <property type="entry name" value="BON_dom"/>
</dbReference>
<reference evidence="3 4" key="1">
    <citation type="submission" date="2018-11" db="EMBL/GenBank/DDBJ databases">
        <title>Chryseotalea sanarue gen. nov., sp., nov., a member of the family Cytophagaceae, isolated from a brackish lake in Hamamatsu Japan.</title>
        <authorList>
            <person name="Maejima Y."/>
            <person name="Iino T."/>
            <person name="Muraguchi Y."/>
            <person name="Fukuda K."/>
            <person name="Ohkuma M."/>
            <person name="Moriuchi R."/>
            <person name="Dohra H."/>
            <person name="Kimbara K."/>
            <person name="Shintani M."/>
        </authorList>
    </citation>
    <scope>NUCLEOTIDE SEQUENCE [LARGE SCALE GENOMIC DNA]</scope>
    <source>
        <strain evidence="3 4">Ys</strain>
    </source>
</reference>
<dbReference type="OrthoDB" id="870892at2"/>
<dbReference type="Gene3D" id="3.30.1340.30">
    <property type="match status" value="3"/>
</dbReference>
<evidence type="ECO:0000259" key="2">
    <source>
        <dbReference type="PROSITE" id="PS50914"/>
    </source>
</evidence>
<dbReference type="PANTHER" id="PTHR34606">
    <property type="entry name" value="BON DOMAIN-CONTAINING PROTEIN"/>
    <property type="match status" value="1"/>
</dbReference>